<feature type="domain" description="EF-hand" evidence="5">
    <location>
        <begin position="36"/>
        <end position="71"/>
    </location>
</feature>
<sequence length="479" mass="52748">MVKIKMPALFRRRSGSKSPPLPQADPASGGGSPAPTPEEEMERVFRKFDANGDGRISRSELGALFESLGHAATDDELARMMAEADADGDGFISLDEFAALNATASGDAAAVEEDLRHAFRVFDADGNGTISAAELARVLHGLGEKATVQQCRRMIEGVDQNGDGLISFEEFKLSHLPEPEYTSAVLGMARSYVIFCQKHAWMTGGMRWCSGWQEESCFAIGAGTDVANLFISIKRTQLLLATEEWLLAGLACSWGESMSSGGVGGGSLGAGLPYHKFVSFALEETRLRTTLTPHPSQEKFKSIKPNDDNTVFNALSFSAPKIRLLRSLTIEKKNSYQVLDFAAFSEPEYDLPIFCANVFTTHAQSIVVLDLNPLYDTTVHKDYKDKYYRSIMPLVHKYNEDPGYPLLKKLIGESRAEDLVMEFLFEGVNTLGTKSFLDYFPEYARDDGSVNKKRSMIGKSFETRPWDANGEFIGDAEAQ</sequence>
<dbReference type="CDD" id="cd00051">
    <property type="entry name" value="EFh"/>
    <property type="match status" value="2"/>
</dbReference>
<evidence type="ECO:0000259" key="5">
    <source>
        <dbReference type="PROSITE" id="PS50222"/>
    </source>
</evidence>
<evidence type="ECO:0000256" key="1">
    <source>
        <dbReference type="ARBA" id="ARBA00006908"/>
    </source>
</evidence>
<reference evidence="6" key="2">
    <citation type="submission" date="2015-06" db="UniProtKB">
        <authorList>
            <consortium name="EnsemblPlants"/>
        </authorList>
    </citation>
    <scope>IDENTIFICATION</scope>
</reference>
<evidence type="ECO:0000256" key="2">
    <source>
        <dbReference type="ARBA" id="ARBA00022837"/>
    </source>
</evidence>
<dbReference type="InterPro" id="IPR018247">
    <property type="entry name" value="EF_Hand_1_Ca_BS"/>
</dbReference>
<proteinExistence type="inferred from homology"/>
<dbReference type="InterPro" id="IPR009249">
    <property type="entry name" value="Ferredoxin-dep_bilin_Rdtase"/>
</dbReference>
<dbReference type="OMA" id="YFATEEW"/>
<dbReference type="HOGENOM" id="CLU_498196_0_0_1"/>
<dbReference type="SMART" id="SM00054">
    <property type="entry name" value="EFh"/>
    <property type="match status" value="4"/>
</dbReference>
<dbReference type="GO" id="GO:0050619">
    <property type="term" value="F:phytochromobilin:ferredoxin oxidoreductase activity"/>
    <property type="evidence" value="ECO:0007669"/>
    <property type="project" value="TreeGrafter"/>
</dbReference>
<dbReference type="Pfam" id="PF13499">
    <property type="entry name" value="EF-hand_7"/>
    <property type="match status" value="2"/>
</dbReference>
<keyword evidence="7" id="KW-1185">Reference proteome</keyword>
<comment type="similarity">
    <text evidence="1">Belongs to the HY2 family.</text>
</comment>
<feature type="region of interest" description="Disordered" evidence="4">
    <location>
        <begin position="1"/>
        <end position="41"/>
    </location>
</feature>
<protein>
    <recommendedName>
        <fullName evidence="5">EF-hand domain-containing protein</fullName>
    </recommendedName>
</protein>
<evidence type="ECO:0000256" key="4">
    <source>
        <dbReference type="SAM" id="MobiDB-lite"/>
    </source>
</evidence>
<dbReference type="GO" id="GO:0005509">
    <property type="term" value="F:calcium ion binding"/>
    <property type="evidence" value="ECO:0007669"/>
    <property type="project" value="InterPro"/>
</dbReference>
<dbReference type="PROSITE" id="PS50222">
    <property type="entry name" value="EF_HAND_2"/>
    <property type="match status" value="4"/>
</dbReference>
<dbReference type="GO" id="GO:0010024">
    <property type="term" value="P:phytochromobilin biosynthetic process"/>
    <property type="evidence" value="ECO:0007669"/>
    <property type="project" value="InterPro"/>
</dbReference>
<reference evidence="7" key="1">
    <citation type="submission" date="2013-06" db="EMBL/GenBank/DDBJ databases">
        <authorList>
            <person name="Zhao Q."/>
        </authorList>
    </citation>
    <scope>NUCLEOTIDE SEQUENCE</scope>
    <source>
        <strain evidence="7">cv. W1943</strain>
    </source>
</reference>
<dbReference type="FunFam" id="1.10.238.10:FF:000001">
    <property type="entry name" value="Calmodulin 1"/>
    <property type="match status" value="1"/>
</dbReference>
<dbReference type="Gene3D" id="3.40.1500.20">
    <property type="match status" value="1"/>
</dbReference>
<accession>A0A0E0N7M7</accession>
<keyword evidence="2" id="KW-0106">Calcium</keyword>
<keyword evidence="3" id="KW-0560">Oxidoreductase</keyword>
<dbReference type="SUPFAM" id="SSF47473">
    <property type="entry name" value="EF-hand"/>
    <property type="match status" value="1"/>
</dbReference>
<dbReference type="PROSITE" id="PS00018">
    <property type="entry name" value="EF_HAND_1"/>
    <property type="match status" value="4"/>
</dbReference>
<dbReference type="eggNOG" id="KOG0027">
    <property type="taxonomic scope" value="Eukaryota"/>
</dbReference>
<feature type="domain" description="EF-hand" evidence="5">
    <location>
        <begin position="110"/>
        <end position="145"/>
    </location>
</feature>
<dbReference type="PANTHER" id="PTHR34557">
    <property type="entry name" value="PHYTOCHROMOBILIN:FERREDOXIN OXIDOREDUCTASE, CHLOROPLASTIC"/>
    <property type="match status" value="1"/>
</dbReference>
<dbReference type="STRING" id="4529.A0A0E0N7M7"/>
<name>A0A0E0N7M7_ORYRU</name>
<dbReference type="Pfam" id="PF05996">
    <property type="entry name" value="Fe_bilin_red"/>
    <property type="match status" value="1"/>
</dbReference>
<organism evidence="6 7">
    <name type="scientific">Oryza rufipogon</name>
    <name type="common">Brownbeard rice</name>
    <name type="synonym">Asian wild rice</name>
    <dbReference type="NCBI Taxonomy" id="4529"/>
    <lineage>
        <taxon>Eukaryota</taxon>
        <taxon>Viridiplantae</taxon>
        <taxon>Streptophyta</taxon>
        <taxon>Embryophyta</taxon>
        <taxon>Tracheophyta</taxon>
        <taxon>Spermatophyta</taxon>
        <taxon>Magnoliopsida</taxon>
        <taxon>Liliopsida</taxon>
        <taxon>Poales</taxon>
        <taxon>Poaceae</taxon>
        <taxon>BOP clade</taxon>
        <taxon>Oryzoideae</taxon>
        <taxon>Oryzeae</taxon>
        <taxon>Oryzinae</taxon>
        <taxon>Oryza</taxon>
    </lineage>
</organism>
<dbReference type="GO" id="GO:0050897">
    <property type="term" value="F:cobalt ion binding"/>
    <property type="evidence" value="ECO:0007669"/>
    <property type="project" value="InterPro"/>
</dbReference>
<dbReference type="Gene3D" id="1.10.238.10">
    <property type="entry name" value="EF-hand"/>
    <property type="match status" value="2"/>
</dbReference>
<dbReference type="EnsemblPlants" id="ORUFI01G47370.1">
    <property type="protein sequence ID" value="ORUFI01G47370.1"/>
    <property type="gene ID" value="ORUFI01G47370"/>
</dbReference>
<dbReference type="AlphaFoldDB" id="A0A0E0N7M7"/>
<dbReference type="PANTHER" id="PTHR34557:SF1">
    <property type="entry name" value="PHYTOCHROMOBILIN:FERREDOXIN OXIDOREDUCTASE, CHLOROPLASTIC"/>
    <property type="match status" value="1"/>
</dbReference>
<dbReference type="InterPro" id="IPR011992">
    <property type="entry name" value="EF-hand-dom_pair"/>
</dbReference>
<dbReference type="InterPro" id="IPR002048">
    <property type="entry name" value="EF_hand_dom"/>
</dbReference>
<evidence type="ECO:0000313" key="6">
    <source>
        <dbReference type="EnsemblPlants" id="ORUFI01G47370.1"/>
    </source>
</evidence>
<evidence type="ECO:0000256" key="3">
    <source>
        <dbReference type="ARBA" id="ARBA00023002"/>
    </source>
</evidence>
<dbReference type="Proteomes" id="UP000008022">
    <property type="component" value="Unassembled WGS sequence"/>
</dbReference>
<evidence type="ECO:0000313" key="7">
    <source>
        <dbReference type="Proteomes" id="UP000008022"/>
    </source>
</evidence>
<feature type="domain" description="EF-hand" evidence="5">
    <location>
        <begin position="146"/>
        <end position="181"/>
    </location>
</feature>
<feature type="domain" description="EF-hand" evidence="5">
    <location>
        <begin position="72"/>
        <end position="107"/>
    </location>
</feature>
<dbReference type="Gramene" id="ORUFI01G47370.1">
    <property type="protein sequence ID" value="ORUFI01G47370.1"/>
    <property type="gene ID" value="ORUFI01G47370"/>
</dbReference>